<dbReference type="AlphaFoldDB" id="A0A645GEH1"/>
<dbReference type="PANTHER" id="PTHR47099:SF1">
    <property type="entry name" value="METHYLCOBAMIDE:COM METHYLTRANSFERASE MTBA"/>
    <property type="match status" value="1"/>
</dbReference>
<dbReference type="PANTHER" id="PTHR47099">
    <property type="entry name" value="METHYLCOBAMIDE:COM METHYLTRANSFERASE MTBA"/>
    <property type="match status" value="1"/>
</dbReference>
<evidence type="ECO:0000313" key="2">
    <source>
        <dbReference type="EMBL" id="MPN22193.1"/>
    </source>
</evidence>
<dbReference type="InterPro" id="IPR052024">
    <property type="entry name" value="Methanogen_methyltrans"/>
</dbReference>
<sequence length="140" mass="15404">MMGAPLWRKYLKPRLKIMYETARKKGMRIMTHTCGDVTEIFPDMIELGIECINDIQPECMDLTFLKREYGKDIVLFGGLGSQSTIPGSTPEEVVREAEERLALLGAGGRCIIGPAGAIPAEAPVENVVSLIEYFKKTLGG</sequence>
<feature type="domain" description="Uroporphyrinogen decarboxylase (URO-D)" evidence="1">
    <location>
        <begin position="5"/>
        <end position="136"/>
    </location>
</feature>
<dbReference type="SUPFAM" id="SSF51726">
    <property type="entry name" value="UROD/MetE-like"/>
    <property type="match status" value="1"/>
</dbReference>
<name>A0A645GEH1_9ZZZZ</name>
<dbReference type="Gene3D" id="3.20.20.210">
    <property type="match status" value="1"/>
</dbReference>
<proteinExistence type="predicted"/>
<evidence type="ECO:0000259" key="1">
    <source>
        <dbReference type="Pfam" id="PF01208"/>
    </source>
</evidence>
<organism evidence="2">
    <name type="scientific">bioreactor metagenome</name>
    <dbReference type="NCBI Taxonomy" id="1076179"/>
    <lineage>
        <taxon>unclassified sequences</taxon>
        <taxon>metagenomes</taxon>
        <taxon>ecological metagenomes</taxon>
    </lineage>
</organism>
<dbReference type="GO" id="GO:0004853">
    <property type="term" value="F:uroporphyrinogen decarboxylase activity"/>
    <property type="evidence" value="ECO:0007669"/>
    <property type="project" value="InterPro"/>
</dbReference>
<accession>A0A645GEH1</accession>
<protein>
    <recommendedName>
        <fullName evidence="1">Uroporphyrinogen decarboxylase (URO-D) domain-containing protein</fullName>
    </recommendedName>
</protein>
<reference evidence="2" key="1">
    <citation type="submission" date="2019-08" db="EMBL/GenBank/DDBJ databases">
        <authorList>
            <person name="Kucharzyk K."/>
            <person name="Murdoch R.W."/>
            <person name="Higgins S."/>
            <person name="Loffler F."/>
        </authorList>
    </citation>
    <scope>NUCLEOTIDE SEQUENCE</scope>
</reference>
<dbReference type="InterPro" id="IPR000257">
    <property type="entry name" value="Uroporphyrinogen_deCOase"/>
</dbReference>
<dbReference type="Pfam" id="PF01208">
    <property type="entry name" value="URO-D"/>
    <property type="match status" value="1"/>
</dbReference>
<dbReference type="EMBL" id="VSSQ01070366">
    <property type="protein sequence ID" value="MPN22193.1"/>
    <property type="molecule type" value="Genomic_DNA"/>
</dbReference>
<dbReference type="InterPro" id="IPR038071">
    <property type="entry name" value="UROD/MetE-like_sf"/>
</dbReference>
<comment type="caution">
    <text evidence="2">The sequence shown here is derived from an EMBL/GenBank/DDBJ whole genome shotgun (WGS) entry which is preliminary data.</text>
</comment>
<gene>
    <name evidence="2" type="ORF">SDC9_169576</name>
</gene>
<dbReference type="GO" id="GO:0006779">
    <property type="term" value="P:porphyrin-containing compound biosynthetic process"/>
    <property type="evidence" value="ECO:0007669"/>
    <property type="project" value="InterPro"/>
</dbReference>